<gene>
    <name evidence="1" type="ORF">GCM10011608_10540</name>
</gene>
<reference evidence="1" key="1">
    <citation type="journal article" date="2014" name="Int. J. Syst. Evol. Microbiol.">
        <title>Complete genome sequence of Corynebacterium casei LMG S-19264T (=DSM 44701T), isolated from a smear-ripened cheese.</title>
        <authorList>
            <consortium name="US DOE Joint Genome Institute (JGI-PGF)"/>
            <person name="Walter F."/>
            <person name="Albersmeier A."/>
            <person name="Kalinowski J."/>
            <person name="Ruckert C."/>
        </authorList>
    </citation>
    <scope>NUCLEOTIDE SEQUENCE</scope>
    <source>
        <strain evidence="1">CGMCC 4.7312</strain>
    </source>
</reference>
<keyword evidence="2" id="KW-1185">Reference proteome</keyword>
<proteinExistence type="predicted"/>
<reference evidence="1" key="2">
    <citation type="submission" date="2020-09" db="EMBL/GenBank/DDBJ databases">
        <authorList>
            <person name="Sun Q."/>
            <person name="Zhou Y."/>
        </authorList>
    </citation>
    <scope>NUCLEOTIDE SEQUENCE</scope>
    <source>
        <strain evidence="1">CGMCC 4.7312</strain>
    </source>
</reference>
<dbReference type="RefSeq" id="WP_189041095.1">
    <property type="nucleotide sequence ID" value="NZ_BMNB01000003.1"/>
</dbReference>
<comment type="caution">
    <text evidence="1">The sequence shown here is derived from an EMBL/GenBank/DDBJ whole genome shotgun (WGS) entry which is preliminary data.</text>
</comment>
<sequence>MSITITPNAAGSPEVNMANGNAAQVFDLLGLEFDGDWGNTTGPDFLGRVLLALALLDTTTDVEGRPEVVDGRWTEGGRRPGYLAERLTQLHDLALWAVEHDADVEWH</sequence>
<protein>
    <submittedName>
        <fullName evidence="1">Uncharacterized protein</fullName>
    </submittedName>
</protein>
<dbReference type="EMBL" id="BMNB01000003">
    <property type="protein sequence ID" value="GGM27604.1"/>
    <property type="molecule type" value="Genomic_DNA"/>
</dbReference>
<name>A0A917WTD5_9ACTN</name>
<accession>A0A917WTD5</accession>
<organism evidence="1 2">
    <name type="scientific">Micromonospora sonchi</name>
    <dbReference type="NCBI Taxonomy" id="1763543"/>
    <lineage>
        <taxon>Bacteria</taxon>
        <taxon>Bacillati</taxon>
        <taxon>Actinomycetota</taxon>
        <taxon>Actinomycetes</taxon>
        <taxon>Micromonosporales</taxon>
        <taxon>Micromonosporaceae</taxon>
        <taxon>Micromonospora</taxon>
    </lineage>
</organism>
<dbReference type="Proteomes" id="UP000608890">
    <property type="component" value="Unassembled WGS sequence"/>
</dbReference>
<evidence type="ECO:0000313" key="2">
    <source>
        <dbReference type="Proteomes" id="UP000608890"/>
    </source>
</evidence>
<evidence type="ECO:0000313" key="1">
    <source>
        <dbReference type="EMBL" id="GGM27604.1"/>
    </source>
</evidence>
<dbReference type="AlphaFoldDB" id="A0A917WTD5"/>